<feature type="compositionally biased region" description="Acidic residues" evidence="1">
    <location>
        <begin position="1162"/>
        <end position="1171"/>
    </location>
</feature>
<dbReference type="GO" id="GO:0003682">
    <property type="term" value="F:chromatin binding"/>
    <property type="evidence" value="ECO:0007669"/>
    <property type="project" value="TreeGrafter"/>
</dbReference>
<dbReference type="InterPro" id="IPR013721">
    <property type="entry name" value="STAG"/>
</dbReference>
<dbReference type="InterPro" id="IPR020839">
    <property type="entry name" value="SCD"/>
</dbReference>
<dbReference type="PANTHER" id="PTHR11199:SF0">
    <property type="entry name" value="LD34181P-RELATED"/>
    <property type="match status" value="1"/>
</dbReference>
<reference evidence="4" key="1">
    <citation type="journal article" date="2018" name="Nat. Microbiol.">
        <title>Leveraging single-cell genomics to expand the fungal tree of life.</title>
        <authorList>
            <person name="Ahrendt S.R."/>
            <person name="Quandt C.A."/>
            <person name="Ciobanu D."/>
            <person name="Clum A."/>
            <person name="Salamov A."/>
            <person name="Andreopoulos B."/>
            <person name="Cheng J.F."/>
            <person name="Woyke T."/>
            <person name="Pelin A."/>
            <person name="Henrissat B."/>
            <person name="Reynolds N.K."/>
            <person name="Benny G.L."/>
            <person name="Smith M.E."/>
            <person name="James T.Y."/>
            <person name="Grigoriev I.V."/>
        </authorList>
    </citation>
    <scope>NUCLEOTIDE SEQUENCE [LARGE SCALE GENOMIC DNA]</scope>
</reference>
<dbReference type="EMBL" id="KZ987904">
    <property type="protein sequence ID" value="RKP14004.1"/>
    <property type="molecule type" value="Genomic_DNA"/>
</dbReference>
<proteinExistence type="predicted"/>
<evidence type="ECO:0000256" key="1">
    <source>
        <dbReference type="SAM" id="MobiDB-lite"/>
    </source>
</evidence>
<dbReference type="GO" id="GO:0000785">
    <property type="term" value="C:chromatin"/>
    <property type="evidence" value="ECO:0007669"/>
    <property type="project" value="TreeGrafter"/>
</dbReference>
<evidence type="ECO:0000259" key="2">
    <source>
        <dbReference type="PROSITE" id="PS51425"/>
    </source>
</evidence>
<dbReference type="GO" id="GO:0008278">
    <property type="term" value="C:cohesin complex"/>
    <property type="evidence" value="ECO:0007669"/>
    <property type="project" value="TreeGrafter"/>
</dbReference>
<dbReference type="Proteomes" id="UP000267251">
    <property type="component" value="Unassembled WGS sequence"/>
</dbReference>
<evidence type="ECO:0000313" key="4">
    <source>
        <dbReference type="Proteomes" id="UP000267251"/>
    </source>
</evidence>
<dbReference type="GO" id="GO:0007062">
    <property type="term" value="P:sister chromatid cohesion"/>
    <property type="evidence" value="ECO:0007669"/>
    <property type="project" value="UniProtKB-ARBA"/>
</dbReference>
<dbReference type="AlphaFoldDB" id="A0A4P9Y5A6"/>
<dbReference type="SUPFAM" id="SSF48371">
    <property type="entry name" value="ARM repeat"/>
    <property type="match status" value="1"/>
</dbReference>
<dbReference type="InterPro" id="IPR039662">
    <property type="entry name" value="Cohesin_Scc3/SA"/>
</dbReference>
<sequence>MPEHPSLFDPEVLSAPESKVSSLTYSLLRLHERDPDQAFHAFMALMFHAGGAETFTLSSATLQDQGNVASALEDLYSTIQETTLPSPNLTGEYPLGKKGKMGRKAAERFLDIVDRFIRALHSKGELWDVSSIDNEEASEDTGRLDDRQYFLPRLEEWLVPLTRHSCTLATLQILQTITSIGRHITKRITLSQRQTDGLGRDGRRNRRYDTLKKGLSSLTQGRSTCHSHMEGLIDGVFIHRCRDVFPILRAESIKALLNCIVTYPIYFLEESFLPYLEAALEDESSLVRAEAVQGICRIYGENVLGEGKGGRGSLGTDMDEGGLSDAEENHSEDEDEENVSEIHNVWGKRSGKSTAGGGRGRGAAGVFGNRIKGLLYDMVIPDKDESTSREEDATVRKSLFRAIQLIGETRGQGMWKESEMRALSLLLLSEEEAGRRRLAPLASRYIQEIYLPSPSSSHGWVEGMARWWTEAIEEIGCADKDGSNIPHEAMEEGAQQPSEILDLITQSHGIDPSMAPTKLMGSGIESVRMATQSLIPHLPILKDWKSQVDYLLGDQTLTVQLEEKEQEIRDHWVLVMLGEVIRLTHASSSGNTRARGTRGGILEEDATGVKVATEEEEELHAYLMSVPSHRLLRLLQRLRNRSKDRALLVQGILVDSHWGWWRGEGRGMKAKPILILLEEILDQMRGECESADWMIHSARCIGKCLADEGGSWIRDRLEGQVVTWITSLSEDPTDMLRWMAMMMRYRDMEDLVRRQGALALDAPLWDRVNEAMSQVDDSAGQQVGPAIDLVLLRSLWWIQRYIRSHGQHEALFEDEESALRDENRTSTDDIRSMSGWVDRAMNSLKSILQSRIEERATCRKAWQALSHLILLRSSEALSAYPHLQGTMYLEAAEWVGIDYGSVVEEWGIEELSRLALEARQEGHRGSRMGQERCHHHAALLAGAIYRLGIRGLMRMDGPGSVVLAHTGELGDVYDVICRKLLQKRQGWVEQGSEAYGAVVGQALVRKLSRTSQDLDEKDGEEEELIVASPEATVSTLIRLIGQASRAGTIGGRWIVEVHRLVLRASAGQVRGLAPTGAVSKGRVELGRWLSALIPLVNRGTLGSEEAESILGEVKTLDPKRMRGSGAQGYVRALIKATERTQGPQEGPTRPGPTKENDLGSSSEEEEEEEQSEGSPKKRVRAMGDETERVNASASPADIPHPSRASKRRRRSEIMGDEDEYPEGDENVMA</sequence>
<keyword evidence="4" id="KW-1185">Reference proteome</keyword>
<protein>
    <recommendedName>
        <fullName evidence="2">SCD domain-containing protein</fullName>
    </recommendedName>
</protein>
<dbReference type="InterPro" id="IPR016024">
    <property type="entry name" value="ARM-type_fold"/>
</dbReference>
<dbReference type="OrthoDB" id="498590at2759"/>
<feature type="region of interest" description="Disordered" evidence="1">
    <location>
        <begin position="1136"/>
        <end position="1229"/>
    </location>
</feature>
<feature type="compositionally biased region" description="Acidic residues" evidence="1">
    <location>
        <begin position="1214"/>
        <end position="1229"/>
    </location>
</feature>
<dbReference type="Pfam" id="PF21581">
    <property type="entry name" value="SCD"/>
    <property type="match status" value="1"/>
</dbReference>
<feature type="region of interest" description="Disordered" evidence="1">
    <location>
        <begin position="309"/>
        <end position="361"/>
    </location>
</feature>
<accession>A0A4P9Y5A6</accession>
<dbReference type="GO" id="GO:0005634">
    <property type="term" value="C:nucleus"/>
    <property type="evidence" value="ECO:0007669"/>
    <property type="project" value="TreeGrafter"/>
</dbReference>
<dbReference type="Pfam" id="PF08514">
    <property type="entry name" value="STAG"/>
    <property type="match status" value="1"/>
</dbReference>
<gene>
    <name evidence="3" type="ORF">BJ684DRAFT_15641</name>
</gene>
<organism evidence="3 4">
    <name type="scientific">Piptocephalis cylindrospora</name>
    <dbReference type="NCBI Taxonomy" id="1907219"/>
    <lineage>
        <taxon>Eukaryota</taxon>
        <taxon>Fungi</taxon>
        <taxon>Fungi incertae sedis</taxon>
        <taxon>Zoopagomycota</taxon>
        <taxon>Zoopagomycotina</taxon>
        <taxon>Zoopagomycetes</taxon>
        <taxon>Zoopagales</taxon>
        <taxon>Piptocephalidaceae</taxon>
        <taxon>Piptocephalis</taxon>
    </lineage>
</organism>
<evidence type="ECO:0000313" key="3">
    <source>
        <dbReference type="EMBL" id="RKP14004.1"/>
    </source>
</evidence>
<name>A0A4P9Y5A6_9FUNG</name>
<feature type="domain" description="SCD" evidence="2">
    <location>
        <begin position="237"/>
        <end position="325"/>
    </location>
</feature>
<feature type="compositionally biased region" description="Acidic residues" evidence="1">
    <location>
        <begin position="317"/>
        <end position="339"/>
    </location>
</feature>
<dbReference type="PROSITE" id="PS51425">
    <property type="entry name" value="SCD"/>
    <property type="match status" value="1"/>
</dbReference>
<dbReference type="PANTHER" id="PTHR11199">
    <property type="entry name" value="STROMAL ANTIGEN"/>
    <property type="match status" value="1"/>
</dbReference>